<sequence>MTIVSVIDWDGWIILFHSLRSFINLLNYSIHSLIDN</sequence>
<organism evidence="1">
    <name type="scientific">Brugia malayi</name>
    <name type="common">Filarial nematode worm</name>
    <dbReference type="NCBI Taxonomy" id="6279"/>
    <lineage>
        <taxon>Eukaryota</taxon>
        <taxon>Metazoa</taxon>
        <taxon>Ecdysozoa</taxon>
        <taxon>Nematoda</taxon>
        <taxon>Chromadorea</taxon>
        <taxon>Rhabditida</taxon>
        <taxon>Spirurina</taxon>
        <taxon>Spiruromorpha</taxon>
        <taxon>Filarioidea</taxon>
        <taxon>Onchocercidae</taxon>
        <taxon>Brugia</taxon>
    </lineage>
</organism>
<proteinExistence type="predicted"/>
<dbReference type="EMBL" id="LN856867">
    <property type="protein sequence ID" value="CDP93240.1"/>
    <property type="molecule type" value="Genomic_DNA"/>
</dbReference>
<name>A0A1I9G0T8_BRUMA</name>
<dbReference type="AlphaFoldDB" id="A0A1I9G0T8"/>
<evidence type="ECO:0000313" key="1">
    <source>
        <dbReference type="EMBL" id="CDP93240.1"/>
    </source>
</evidence>
<protein>
    <submittedName>
        <fullName evidence="1">Bm13406</fullName>
    </submittedName>
</protein>
<reference evidence="1" key="1">
    <citation type="journal article" date="2007" name="Science">
        <title>Draft genome of the filarial nematode parasite Brugia malayi.</title>
        <authorList>
            <person name="Ghedin E."/>
            <person name="Wang S."/>
            <person name="Spiro D."/>
            <person name="Caler E."/>
            <person name="Zhao Q."/>
            <person name="Crabtree J."/>
            <person name="Allen J.E."/>
            <person name="Delcher A.L."/>
            <person name="Guiliano D.B."/>
            <person name="Miranda-Saavedra D."/>
            <person name="Angiuoli S.V."/>
            <person name="Creasy T."/>
            <person name="Amedeo P."/>
            <person name="Haas B."/>
            <person name="El-Sayed N.M."/>
            <person name="Wortman J.R."/>
            <person name="Feldblyum T."/>
            <person name="Tallon L."/>
            <person name="Schatz M."/>
            <person name="Shumway M."/>
            <person name="Koo H."/>
            <person name="Salzberg S.L."/>
            <person name="Schobel S."/>
            <person name="Pertea M."/>
            <person name="Pop M."/>
            <person name="White O."/>
            <person name="Barton G.J."/>
            <person name="Carlow C.K."/>
            <person name="Crawford M.J."/>
            <person name="Daub J."/>
            <person name="Dimmic M.W."/>
            <person name="Estes C.F."/>
            <person name="Foster J.M."/>
            <person name="Ganatra M."/>
            <person name="Gregory W.F."/>
            <person name="Johnson N.M."/>
            <person name="Jin J."/>
            <person name="Komuniecki R."/>
            <person name="Korf I."/>
            <person name="Kumar S."/>
            <person name="Laney S."/>
            <person name="Li B.W."/>
            <person name="Li W."/>
            <person name="Lindblom T.H."/>
            <person name="Lustigman S."/>
            <person name="Ma D."/>
            <person name="Maina C.V."/>
            <person name="Martin D.M."/>
            <person name="McCarter J.P."/>
            <person name="McReynolds L."/>
            <person name="Mitreva M."/>
            <person name="Nutman T.B."/>
            <person name="Parkinson J."/>
            <person name="Peregrin-Alvarez J.M."/>
            <person name="Poole C."/>
            <person name="Ren Q."/>
            <person name="Saunders L."/>
            <person name="Sluder A.E."/>
            <person name="Smith K."/>
            <person name="Stanke M."/>
            <person name="Unnasch T.R."/>
            <person name="Ware J."/>
            <person name="Wei A.D."/>
            <person name="Weil G."/>
            <person name="Williams D.J."/>
            <person name="Zhang Y."/>
            <person name="Williams S.A."/>
            <person name="Fraser-Liggett C."/>
            <person name="Slatko B."/>
            <person name="Blaxter M.L."/>
            <person name="Scott A.L."/>
        </authorList>
    </citation>
    <scope>NUCLEOTIDE SEQUENCE</scope>
    <source>
        <strain evidence="1">FR3</strain>
    </source>
</reference>
<reference evidence="1" key="2">
    <citation type="submission" date="2012-12" db="EMBL/GenBank/DDBJ databases">
        <authorList>
            <consortium name="WormBase Consortium"/>
            <person name="Ghedin E."/>
            <person name="Paulini M."/>
        </authorList>
    </citation>
    <scope>NUCLEOTIDE SEQUENCE</scope>
    <source>
        <strain evidence="1">FR3</strain>
    </source>
</reference>
<accession>A0A1I9G0T8</accession>
<gene>
    <name evidence="1" type="primary">Bm13406</name>
    <name evidence="1" type="ORF">BM_Bm13406</name>
</gene>